<dbReference type="FunFam" id="3.30.565.10:FF:000006">
    <property type="entry name" value="Sensor histidine kinase WalK"/>
    <property type="match status" value="1"/>
</dbReference>
<keyword evidence="11 12" id="KW-0472">Membrane</keyword>
<dbReference type="PROSITE" id="PS50885">
    <property type="entry name" value="HAMP"/>
    <property type="match status" value="1"/>
</dbReference>
<evidence type="ECO:0000256" key="6">
    <source>
        <dbReference type="ARBA" id="ARBA00022679"/>
    </source>
</evidence>
<keyword evidence="7 12" id="KW-0812">Transmembrane</keyword>
<accession>A0A560WHB8</accession>
<evidence type="ECO:0000256" key="10">
    <source>
        <dbReference type="ARBA" id="ARBA00023012"/>
    </source>
</evidence>
<dbReference type="GO" id="GO:0000155">
    <property type="term" value="F:phosphorelay sensor kinase activity"/>
    <property type="evidence" value="ECO:0007669"/>
    <property type="project" value="InterPro"/>
</dbReference>
<sequence length="482" mass="51733">MPAGRSSTEPDSSNAVVRFLESMPLSYRLLAILLTLLLVALTLTSITTSYLMRRDLLESTDTQLVNVAEPVAQKLLTYRSADSTLPNSYYFASMPTDPSQGWAIRPAGEISDPDLPYLSAEDPRVTQSQPFSVSSKSGSTTWRFIAGSVNDGKGTTFAVGVPLRSQQHAVARLLSITVLIGIIVTMACAALGWLAIRRAFRPLRKIEDTAAAIAGGDLTRRVPVRTSDDEVASLSHSLNVMLGRIENSFAAQEASEARMRRFVADASHELRTPLATVRGYAELYRQGGLPSQEALDTSMQRIEGEAGRMSGLVDDLLTLARLDDPRPLERTQVDLLVLAAEAVHDARARDPERQISLTGLNGQLEPVLVHGDEGRLRQVLGNLLTNALMHAGPGVPIEVAVGGEPSRAVVEVRDHGAGMDEETAARVFERFYRADKARSRAKGGSGLGLAIVAAIVDQHGGDVTVRPTPGGGATFRVDLPAA</sequence>
<dbReference type="GO" id="GO:0005509">
    <property type="term" value="F:calcium ion binding"/>
    <property type="evidence" value="ECO:0007669"/>
    <property type="project" value="UniProtKB-ARBA"/>
</dbReference>
<keyword evidence="9 12" id="KW-1133">Transmembrane helix</keyword>
<dbReference type="PANTHER" id="PTHR45436">
    <property type="entry name" value="SENSOR HISTIDINE KINASE YKOH"/>
    <property type="match status" value="1"/>
</dbReference>
<dbReference type="InterPro" id="IPR003594">
    <property type="entry name" value="HATPase_dom"/>
</dbReference>
<evidence type="ECO:0000313" key="15">
    <source>
        <dbReference type="EMBL" id="TWD17069.1"/>
    </source>
</evidence>
<dbReference type="PROSITE" id="PS50109">
    <property type="entry name" value="HIS_KIN"/>
    <property type="match status" value="1"/>
</dbReference>
<dbReference type="SUPFAM" id="SSF55874">
    <property type="entry name" value="ATPase domain of HSP90 chaperone/DNA topoisomerase II/histidine kinase"/>
    <property type="match status" value="1"/>
</dbReference>
<dbReference type="FunFam" id="1.10.287.130:FF:000001">
    <property type="entry name" value="Two-component sensor histidine kinase"/>
    <property type="match status" value="1"/>
</dbReference>
<evidence type="ECO:0000256" key="4">
    <source>
        <dbReference type="ARBA" id="ARBA00012438"/>
    </source>
</evidence>
<evidence type="ECO:0000256" key="7">
    <source>
        <dbReference type="ARBA" id="ARBA00022692"/>
    </source>
</evidence>
<feature type="transmembrane region" description="Helical" evidence="12">
    <location>
        <begin position="29"/>
        <end position="51"/>
    </location>
</feature>
<dbReference type="SMART" id="SM00388">
    <property type="entry name" value="HisKA"/>
    <property type="match status" value="1"/>
</dbReference>
<dbReference type="Pfam" id="PF00512">
    <property type="entry name" value="HisKA"/>
    <property type="match status" value="1"/>
</dbReference>
<dbReference type="InterPro" id="IPR036890">
    <property type="entry name" value="HATPase_C_sf"/>
</dbReference>
<keyword evidence="16" id="KW-1185">Reference proteome</keyword>
<dbReference type="AlphaFoldDB" id="A0A560WHB8"/>
<dbReference type="InterPro" id="IPR004358">
    <property type="entry name" value="Sig_transdc_His_kin-like_C"/>
</dbReference>
<evidence type="ECO:0000256" key="3">
    <source>
        <dbReference type="ARBA" id="ARBA00004236"/>
    </source>
</evidence>
<dbReference type="RefSeq" id="WP_144855468.1">
    <property type="nucleotide sequence ID" value="NZ_BAAAYT010000002.1"/>
</dbReference>
<evidence type="ECO:0000259" key="14">
    <source>
        <dbReference type="PROSITE" id="PS50885"/>
    </source>
</evidence>
<name>A0A560WHB8_9MICO</name>
<dbReference type="SUPFAM" id="SSF47384">
    <property type="entry name" value="Homodimeric domain of signal transducing histidine kinase"/>
    <property type="match status" value="1"/>
</dbReference>
<evidence type="ECO:0000256" key="2">
    <source>
        <dbReference type="ARBA" id="ARBA00001968"/>
    </source>
</evidence>
<evidence type="ECO:0000256" key="12">
    <source>
        <dbReference type="SAM" id="Phobius"/>
    </source>
</evidence>
<dbReference type="Gene3D" id="6.10.340.10">
    <property type="match status" value="1"/>
</dbReference>
<dbReference type="InterPro" id="IPR050428">
    <property type="entry name" value="TCS_sensor_his_kinase"/>
</dbReference>
<dbReference type="SMART" id="SM00387">
    <property type="entry name" value="HATPase_c"/>
    <property type="match status" value="1"/>
</dbReference>
<dbReference type="CDD" id="cd00082">
    <property type="entry name" value="HisKA"/>
    <property type="match status" value="1"/>
</dbReference>
<dbReference type="InterPro" id="IPR036097">
    <property type="entry name" value="HisK_dim/P_sf"/>
</dbReference>
<evidence type="ECO:0000256" key="1">
    <source>
        <dbReference type="ARBA" id="ARBA00000085"/>
    </source>
</evidence>
<keyword evidence="10" id="KW-0902">Two-component regulatory system</keyword>
<dbReference type="EC" id="2.7.13.3" evidence="4"/>
<organism evidence="15 16">
    <name type="scientific">Marihabitans asiaticum</name>
    <dbReference type="NCBI Taxonomy" id="415218"/>
    <lineage>
        <taxon>Bacteria</taxon>
        <taxon>Bacillati</taxon>
        <taxon>Actinomycetota</taxon>
        <taxon>Actinomycetes</taxon>
        <taxon>Micrococcales</taxon>
        <taxon>Intrasporangiaceae</taxon>
        <taxon>Marihabitans</taxon>
    </lineage>
</organism>
<dbReference type="InterPro" id="IPR005467">
    <property type="entry name" value="His_kinase_dom"/>
</dbReference>
<comment type="cofactor">
    <cofactor evidence="2">
        <name>a divalent metal cation</name>
        <dbReference type="ChEBI" id="CHEBI:60240"/>
    </cofactor>
</comment>
<dbReference type="CDD" id="cd06225">
    <property type="entry name" value="HAMP"/>
    <property type="match status" value="1"/>
</dbReference>
<dbReference type="PANTHER" id="PTHR45436:SF5">
    <property type="entry name" value="SENSOR HISTIDINE KINASE TRCS"/>
    <property type="match status" value="1"/>
</dbReference>
<comment type="caution">
    <text evidence="15">The sequence shown here is derived from an EMBL/GenBank/DDBJ whole genome shotgun (WGS) entry which is preliminary data.</text>
</comment>
<dbReference type="OrthoDB" id="9786919at2"/>
<protein>
    <recommendedName>
        <fullName evidence="4">histidine kinase</fullName>
        <ecNumber evidence="4">2.7.13.3</ecNumber>
    </recommendedName>
</protein>
<dbReference type="PRINTS" id="PR00344">
    <property type="entry name" value="BCTRLSENSOR"/>
</dbReference>
<keyword evidence="8 15" id="KW-0418">Kinase</keyword>
<dbReference type="SUPFAM" id="SSF158472">
    <property type="entry name" value="HAMP domain-like"/>
    <property type="match status" value="1"/>
</dbReference>
<evidence type="ECO:0000256" key="5">
    <source>
        <dbReference type="ARBA" id="ARBA00022553"/>
    </source>
</evidence>
<dbReference type="InterPro" id="IPR003661">
    <property type="entry name" value="HisK_dim/P_dom"/>
</dbReference>
<dbReference type="Proteomes" id="UP000315628">
    <property type="component" value="Unassembled WGS sequence"/>
</dbReference>
<dbReference type="InterPro" id="IPR003660">
    <property type="entry name" value="HAMP_dom"/>
</dbReference>
<keyword evidence="6" id="KW-0808">Transferase</keyword>
<evidence type="ECO:0000256" key="11">
    <source>
        <dbReference type="ARBA" id="ARBA00023136"/>
    </source>
</evidence>
<comment type="subcellular location">
    <subcellularLocation>
        <location evidence="3">Cell membrane</location>
    </subcellularLocation>
</comment>
<feature type="domain" description="Histidine kinase" evidence="13">
    <location>
        <begin position="265"/>
        <end position="482"/>
    </location>
</feature>
<feature type="transmembrane region" description="Helical" evidence="12">
    <location>
        <begin position="173"/>
        <end position="196"/>
    </location>
</feature>
<reference evidence="15 16" key="1">
    <citation type="submission" date="2019-06" db="EMBL/GenBank/DDBJ databases">
        <title>Sequencing the genomes of 1000 actinobacteria strains.</title>
        <authorList>
            <person name="Klenk H.-P."/>
        </authorList>
    </citation>
    <scope>NUCLEOTIDE SEQUENCE [LARGE SCALE GENOMIC DNA]</scope>
    <source>
        <strain evidence="15 16">DSM 18935</strain>
    </source>
</reference>
<dbReference type="SMART" id="SM00304">
    <property type="entry name" value="HAMP"/>
    <property type="match status" value="1"/>
</dbReference>
<dbReference type="CDD" id="cd00075">
    <property type="entry name" value="HATPase"/>
    <property type="match status" value="1"/>
</dbReference>
<evidence type="ECO:0000259" key="13">
    <source>
        <dbReference type="PROSITE" id="PS50109"/>
    </source>
</evidence>
<dbReference type="EMBL" id="VIUW01000001">
    <property type="protein sequence ID" value="TWD17069.1"/>
    <property type="molecule type" value="Genomic_DNA"/>
</dbReference>
<feature type="domain" description="HAMP" evidence="14">
    <location>
        <begin position="197"/>
        <end position="250"/>
    </location>
</feature>
<dbReference type="Gene3D" id="3.30.565.10">
    <property type="entry name" value="Histidine kinase-like ATPase, C-terminal domain"/>
    <property type="match status" value="1"/>
</dbReference>
<evidence type="ECO:0000313" key="16">
    <source>
        <dbReference type="Proteomes" id="UP000315628"/>
    </source>
</evidence>
<dbReference type="Pfam" id="PF00672">
    <property type="entry name" value="HAMP"/>
    <property type="match status" value="1"/>
</dbReference>
<dbReference type="Gene3D" id="1.10.287.130">
    <property type="match status" value="1"/>
</dbReference>
<dbReference type="Pfam" id="PF02518">
    <property type="entry name" value="HATPase_c"/>
    <property type="match status" value="1"/>
</dbReference>
<keyword evidence="5" id="KW-0597">Phosphoprotein</keyword>
<proteinExistence type="predicted"/>
<gene>
    <name evidence="15" type="ORF">FB557_0627</name>
</gene>
<comment type="catalytic activity">
    <reaction evidence="1">
        <text>ATP + protein L-histidine = ADP + protein N-phospho-L-histidine.</text>
        <dbReference type="EC" id="2.7.13.3"/>
    </reaction>
</comment>
<evidence type="ECO:0000256" key="9">
    <source>
        <dbReference type="ARBA" id="ARBA00022989"/>
    </source>
</evidence>
<evidence type="ECO:0000256" key="8">
    <source>
        <dbReference type="ARBA" id="ARBA00022777"/>
    </source>
</evidence>
<dbReference type="GO" id="GO:0005886">
    <property type="term" value="C:plasma membrane"/>
    <property type="evidence" value="ECO:0007669"/>
    <property type="project" value="UniProtKB-SubCell"/>
</dbReference>